<sequence>MCALEDFGRVRMTFSLVALDIAINIITNLDDVLTSKDVVVIEKKSLR</sequence>
<proteinExistence type="predicted"/>
<reference evidence="1" key="1">
    <citation type="submission" date="2018-11" db="EMBL/GenBank/DDBJ databases">
        <authorList>
            <consortium name="Genoscope - CEA"/>
            <person name="William W."/>
        </authorList>
    </citation>
    <scope>NUCLEOTIDE SEQUENCE</scope>
</reference>
<organism evidence="1">
    <name type="scientific">Brassica oleracea</name>
    <name type="common">Wild cabbage</name>
    <dbReference type="NCBI Taxonomy" id="3712"/>
    <lineage>
        <taxon>Eukaryota</taxon>
        <taxon>Viridiplantae</taxon>
        <taxon>Streptophyta</taxon>
        <taxon>Embryophyta</taxon>
        <taxon>Tracheophyta</taxon>
        <taxon>Spermatophyta</taxon>
        <taxon>Magnoliopsida</taxon>
        <taxon>eudicotyledons</taxon>
        <taxon>Gunneridae</taxon>
        <taxon>Pentapetalae</taxon>
        <taxon>rosids</taxon>
        <taxon>malvids</taxon>
        <taxon>Brassicales</taxon>
        <taxon>Brassicaceae</taxon>
        <taxon>Brassiceae</taxon>
        <taxon>Brassica</taxon>
    </lineage>
</organism>
<dbReference type="AlphaFoldDB" id="A0A3P6FC78"/>
<dbReference type="EMBL" id="LR031876">
    <property type="protein sequence ID" value="VDD40799.1"/>
    <property type="molecule type" value="Genomic_DNA"/>
</dbReference>
<protein>
    <submittedName>
        <fullName evidence="1">Uncharacterized protein</fullName>
    </submittedName>
</protein>
<name>A0A3P6FC78_BRAOL</name>
<gene>
    <name evidence="1" type="ORF">BOLC7T46359H</name>
</gene>
<evidence type="ECO:0000313" key="1">
    <source>
        <dbReference type="EMBL" id="VDD40799.1"/>
    </source>
</evidence>
<accession>A0A3P6FC78</accession>